<dbReference type="InterPro" id="IPR003661">
    <property type="entry name" value="HisK_dim/P_dom"/>
</dbReference>
<evidence type="ECO:0000259" key="10">
    <source>
        <dbReference type="PROSITE" id="PS50113"/>
    </source>
</evidence>
<dbReference type="FunFam" id="3.30.565.10:FF:000006">
    <property type="entry name" value="Sensor histidine kinase WalK"/>
    <property type="match status" value="1"/>
</dbReference>
<dbReference type="PROSITE" id="PS50112">
    <property type="entry name" value="PAS"/>
    <property type="match status" value="3"/>
</dbReference>
<dbReference type="GO" id="GO:0009927">
    <property type="term" value="F:histidine phosphotransfer kinase activity"/>
    <property type="evidence" value="ECO:0007669"/>
    <property type="project" value="TreeGrafter"/>
</dbReference>
<dbReference type="Proteomes" id="UP000315017">
    <property type="component" value="Chromosome"/>
</dbReference>
<evidence type="ECO:0000256" key="6">
    <source>
        <dbReference type="PROSITE-ProRule" id="PRU00169"/>
    </source>
</evidence>
<evidence type="ECO:0000256" key="1">
    <source>
        <dbReference type="ARBA" id="ARBA00000085"/>
    </source>
</evidence>
<dbReference type="SMART" id="SM00091">
    <property type="entry name" value="PAS"/>
    <property type="match status" value="4"/>
</dbReference>
<dbReference type="PROSITE" id="PS50113">
    <property type="entry name" value="PAC"/>
    <property type="match status" value="3"/>
</dbReference>
<dbReference type="SUPFAM" id="SSF52172">
    <property type="entry name" value="CheY-like"/>
    <property type="match status" value="1"/>
</dbReference>
<evidence type="ECO:0000256" key="4">
    <source>
        <dbReference type="ARBA" id="ARBA00022679"/>
    </source>
</evidence>
<dbReference type="PANTHER" id="PTHR43047">
    <property type="entry name" value="TWO-COMPONENT HISTIDINE PROTEIN KINASE"/>
    <property type="match status" value="1"/>
</dbReference>
<dbReference type="EC" id="2.7.13.3" evidence="2"/>
<dbReference type="Gene3D" id="3.30.450.20">
    <property type="entry name" value="PAS domain"/>
    <property type="match status" value="5"/>
</dbReference>
<dbReference type="InterPro" id="IPR003594">
    <property type="entry name" value="HATPase_dom"/>
</dbReference>
<dbReference type="KEGG" id="aagg:ETAA8_28290"/>
<dbReference type="PROSITE" id="PS50109">
    <property type="entry name" value="HIS_KIN"/>
    <property type="match status" value="1"/>
</dbReference>
<dbReference type="SUPFAM" id="SSF55785">
    <property type="entry name" value="PYP-like sensor domain (PAS domain)"/>
    <property type="match status" value="5"/>
</dbReference>
<dbReference type="SMART" id="SM00086">
    <property type="entry name" value="PAC"/>
    <property type="match status" value="3"/>
</dbReference>
<dbReference type="CDD" id="cd00130">
    <property type="entry name" value="PAS"/>
    <property type="match status" value="3"/>
</dbReference>
<evidence type="ECO:0000313" key="12">
    <source>
        <dbReference type="Proteomes" id="UP000315017"/>
    </source>
</evidence>
<dbReference type="CDD" id="cd00082">
    <property type="entry name" value="HisKA"/>
    <property type="match status" value="1"/>
</dbReference>
<protein>
    <recommendedName>
        <fullName evidence="2">histidine kinase</fullName>
        <ecNumber evidence="2">2.7.13.3</ecNumber>
    </recommendedName>
</protein>
<organism evidence="11 12">
    <name type="scientific">Anatilimnocola aggregata</name>
    <dbReference type="NCBI Taxonomy" id="2528021"/>
    <lineage>
        <taxon>Bacteria</taxon>
        <taxon>Pseudomonadati</taxon>
        <taxon>Planctomycetota</taxon>
        <taxon>Planctomycetia</taxon>
        <taxon>Pirellulales</taxon>
        <taxon>Pirellulaceae</taxon>
        <taxon>Anatilimnocola</taxon>
    </lineage>
</organism>
<dbReference type="Pfam" id="PF08447">
    <property type="entry name" value="PAS_3"/>
    <property type="match status" value="1"/>
</dbReference>
<dbReference type="PANTHER" id="PTHR43047:SF72">
    <property type="entry name" value="OSMOSENSING HISTIDINE PROTEIN KINASE SLN1"/>
    <property type="match status" value="1"/>
</dbReference>
<dbReference type="Gene3D" id="3.30.565.10">
    <property type="entry name" value="Histidine kinase-like ATPase, C-terminal domain"/>
    <property type="match status" value="1"/>
</dbReference>
<dbReference type="InterPro" id="IPR036097">
    <property type="entry name" value="HisK_dim/P_sf"/>
</dbReference>
<evidence type="ECO:0000259" key="9">
    <source>
        <dbReference type="PROSITE" id="PS50112"/>
    </source>
</evidence>
<dbReference type="CDD" id="cd17580">
    <property type="entry name" value="REC_2_DhkD-like"/>
    <property type="match status" value="1"/>
</dbReference>
<dbReference type="SMART" id="SM00448">
    <property type="entry name" value="REC"/>
    <property type="match status" value="1"/>
</dbReference>
<dbReference type="PROSITE" id="PS50110">
    <property type="entry name" value="RESPONSE_REGULATORY"/>
    <property type="match status" value="1"/>
</dbReference>
<dbReference type="GO" id="GO:0005886">
    <property type="term" value="C:plasma membrane"/>
    <property type="evidence" value="ECO:0007669"/>
    <property type="project" value="TreeGrafter"/>
</dbReference>
<comment type="catalytic activity">
    <reaction evidence="1">
        <text>ATP + protein L-histidine = ADP + protein N-phospho-L-histidine.</text>
        <dbReference type="EC" id="2.7.13.3"/>
    </reaction>
</comment>
<dbReference type="InterPro" id="IPR011006">
    <property type="entry name" value="CheY-like_superfamily"/>
</dbReference>
<dbReference type="GO" id="GO:0000155">
    <property type="term" value="F:phosphorelay sensor kinase activity"/>
    <property type="evidence" value="ECO:0007669"/>
    <property type="project" value="InterPro"/>
</dbReference>
<dbReference type="AlphaFoldDB" id="A0A517YC37"/>
<dbReference type="SUPFAM" id="SSF55874">
    <property type="entry name" value="ATPase domain of HSP90 chaperone/DNA topoisomerase II/histidine kinase"/>
    <property type="match status" value="1"/>
</dbReference>
<dbReference type="InterPro" id="IPR001789">
    <property type="entry name" value="Sig_transdc_resp-reg_receiver"/>
</dbReference>
<dbReference type="InterPro" id="IPR005467">
    <property type="entry name" value="His_kinase_dom"/>
</dbReference>
<dbReference type="InterPro" id="IPR000014">
    <property type="entry name" value="PAS"/>
</dbReference>
<feature type="domain" description="PAS" evidence="9">
    <location>
        <begin position="82"/>
        <end position="152"/>
    </location>
</feature>
<dbReference type="Pfam" id="PF13426">
    <property type="entry name" value="PAS_9"/>
    <property type="match status" value="2"/>
</dbReference>
<dbReference type="InterPro" id="IPR001610">
    <property type="entry name" value="PAC"/>
</dbReference>
<feature type="domain" description="Histidine kinase" evidence="7">
    <location>
        <begin position="607"/>
        <end position="824"/>
    </location>
</feature>
<feature type="domain" description="Response regulatory" evidence="8">
    <location>
        <begin position="845"/>
        <end position="961"/>
    </location>
</feature>
<dbReference type="CDD" id="cd16922">
    <property type="entry name" value="HATPase_EvgS-ArcB-TorS-like"/>
    <property type="match status" value="1"/>
</dbReference>
<feature type="domain" description="PAC" evidence="10">
    <location>
        <begin position="534"/>
        <end position="589"/>
    </location>
</feature>
<dbReference type="Gene3D" id="2.10.70.100">
    <property type="match status" value="1"/>
</dbReference>
<feature type="domain" description="PAC" evidence="10">
    <location>
        <begin position="407"/>
        <end position="458"/>
    </location>
</feature>
<proteinExistence type="predicted"/>
<dbReference type="InterPro" id="IPR036890">
    <property type="entry name" value="HATPase_C_sf"/>
</dbReference>
<evidence type="ECO:0000256" key="2">
    <source>
        <dbReference type="ARBA" id="ARBA00012438"/>
    </source>
</evidence>
<keyword evidence="5 11" id="KW-0418">Kinase</keyword>
<dbReference type="InterPro" id="IPR000700">
    <property type="entry name" value="PAS-assoc_C"/>
</dbReference>
<evidence type="ECO:0000256" key="3">
    <source>
        <dbReference type="ARBA" id="ARBA00022553"/>
    </source>
</evidence>
<dbReference type="Pfam" id="PF08448">
    <property type="entry name" value="PAS_4"/>
    <property type="match status" value="2"/>
</dbReference>
<feature type="modified residue" description="4-aspartylphosphate" evidence="6">
    <location>
        <position position="894"/>
    </location>
</feature>
<keyword evidence="3 6" id="KW-0597">Phosphoprotein</keyword>
<dbReference type="SMART" id="SM00388">
    <property type="entry name" value="HisKA"/>
    <property type="match status" value="1"/>
</dbReference>
<dbReference type="InterPro" id="IPR013655">
    <property type="entry name" value="PAS_fold_3"/>
</dbReference>
<dbReference type="SMART" id="SM00387">
    <property type="entry name" value="HATPase_c"/>
    <property type="match status" value="1"/>
</dbReference>
<evidence type="ECO:0000313" key="11">
    <source>
        <dbReference type="EMBL" id="QDU27739.1"/>
    </source>
</evidence>
<evidence type="ECO:0000256" key="5">
    <source>
        <dbReference type="ARBA" id="ARBA00022777"/>
    </source>
</evidence>
<keyword evidence="4 11" id="KW-0808">Transferase</keyword>
<feature type="domain" description="PAC" evidence="10">
    <location>
        <begin position="29"/>
        <end position="81"/>
    </location>
</feature>
<gene>
    <name evidence="11" type="primary">luxQ_7</name>
    <name evidence="11" type="ORF">ETAA8_28290</name>
</gene>
<feature type="domain" description="PAS" evidence="9">
    <location>
        <begin position="200"/>
        <end position="243"/>
    </location>
</feature>
<dbReference type="Pfam" id="PF02518">
    <property type="entry name" value="HATPase_c"/>
    <property type="match status" value="1"/>
</dbReference>
<dbReference type="Gene3D" id="3.40.50.2300">
    <property type="match status" value="1"/>
</dbReference>
<evidence type="ECO:0000259" key="8">
    <source>
        <dbReference type="PROSITE" id="PS50110"/>
    </source>
</evidence>
<feature type="domain" description="PAS" evidence="9">
    <location>
        <begin position="333"/>
        <end position="381"/>
    </location>
</feature>
<name>A0A517YC37_9BACT</name>
<keyword evidence="12" id="KW-1185">Reference proteome</keyword>
<dbReference type="Gene3D" id="1.10.287.130">
    <property type="match status" value="1"/>
</dbReference>
<dbReference type="InterPro" id="IPR035965">
    <property type="entry name" value="PAS-like_dom_sf"/>
</dbReference>
<dbReference type="SUPFAM" id="SSF47384">
    <property type="entry name" value="Homodimeric domain of signal transducing histidine kinase"/>
    <property type="match status" value="1"/>
</dbReference>
<evidence type="ECO:0000259" key="7">
    <source>
        <dbReference type="PROSITE" id="PS50109"/>
    </source>
</evidence>
<accession>A0A517YC37</accession>
<dbReference type="Pfam" id="PF00512">
    <property type="entry name" value="HisKA"/>
    <property type="match status" value="1"/>
</dbReference>
<dbReference type="EMBL" id="CP036274">
    <property type="protein sequence ID" value="QDU27739.1"/>
    <property type="molecule type" value="Genomic_DNA"/>
</dbReference>
<dbReference type="Pfam" id="PF00072">
    <property type="entry name" value="Response_reg"/>
    <property type="match status" value="1"/>
</dbReference>
<dbReference type="InterPro" id="IPR004358">
    <property type="entry name" value="Sig_transdc_His_kin-like_C"/>
</dbReference>
<dbReference type="NCBIfam" id="TIGR00229">
    <property type="entry name" value="sensory_box"/>
    <property type="match status" value="5"/>
</dbReference>
<reference evidence="11 12" key="1">
    <citation type="submission" date="2019-02" db="EMBL/GenBank/DDBJ databases">
        <title>Deep-cultivation of Planctomycetes and their phenomic and genomic characterization uncovers novel biology.</title>
        <authorList>
            <person name="Wiegand S."/>
            <person name="Jogler M."/>
            <person name="Boedeker C."/>
            <person name="Pinto D."/>
            <person name="Vollmers J."/>
            <person name="Rivas-Marin E."/>
            <person name="Kohn T."/>
            <person name="Peeters S.H."/>
            <person name="Heuer A."/>
            <person name="Rast P."/>
            <person name="Oberbeckmann S."/>
            <person name="Bunk B."/>
            <person name="Jeske O."/>
            <person name="Meyerdierks A."/>
            <person name="Storesund J.E."/>
            <person name="Kallscheuer N."/>
            <person name="Luecker S."/>
            <person name="Lage O.M."/>
            <person name="Pohl T."/>
            <person name="Merkel B.J."/>
            <person name="Hornburger P."/>
            <person name="Mueller R.-W."/>
            <person name="Bruemmer F."/>
            <person name="Labrenz M."/>
            <person name="Spormann A.M."/>
            <person name="Op den Camp H."/>
            <person name="Overmann J."/>
            <person name="Amann R."/>
            <person name="Jetten M.S.M."/>
            <person name="Mascher T."/>
            <person name="Medema M.H."/>
            <person name="Devos D.P."/>
            <person name="Kaster A.-K."/>
            <person name="Ovreas L."/>
            <person name="Rohde M."/>
            <person name="Galperin M.Y."/>
            <person name="Jogler C."/>
        </authorList>
    </citation>
    <scope>NUCLEOTIDE SEQUENCE [LARGE SCALE GENOMIC DNA]</scope>
    <source>
        <strain evidence="11 12">ETA_A8</strain>
    </source>
</reference>
<dbReference type="InterPro" id="IPR013656">
    <property type="entry name" value="PAS_4"/>
</dbReference>
<dbReference type="OrthoDB" id="3272385at2"/>
<sequence length="965" mass="108542">MLRIVNESTRLEVENPGLRALKEGVIVGLANHTVLIAKDGTERPIDDSAALIRDQAGAITGCVLVFRDISERHRAEAEQQAAQEQTRTTLESVTDGFMRYDADWRIVYVNAEAERINRLTRSEMLGRNVWEVFPALVGTKFEAEFRRAVADRVTIEFENFYEPFGRWYSLKGFPTADGGLTTYIRDITEQKVNQEALQRSEARLRRVFESNVVGMIRWDLDSSLILDANAEFLRMTGYTREDLAEGRLNFRDMTPTEWTLRNEEGIRTIRADGHAAPYEKEYFRKDGSRVPLIIAGTRFDDSTSEGMSLIIDISDRKHAEQEIVRLAAESERQRRLYETVLSSTPDFVYVFSLDHKVLYANDALIKMWGRGQEGAIGKTFLEIGYEPWHAEMHDREIDQVRATRQPIRGEVPFNGTHGRRHYDYIFVPIIGADGEVEAVAGTTRDVTERREAEAALRQSEERRRLALDAAELGTWHVDPATFTLTTDERFRIIFTGAPEAMDYEQAFAAIHPDDRERLHEAVVASTRIDDPTPYAEEYRVFHPDASVRWVFAKGRASYDHEGPGRRLVSFDGTVADITARKLIEEERERLVGQLRDADRRKDEFLATLAHELRNPLAPIRNCLQVLRFAGADGTIEETRAMMERQVTQLVRLVDDLLDMSRVTSGKLQLRRERVELKTVIDAAVETSRPTIEQFGHELAVVLPDEPISMNGDLTRLAQVVSNLLNNAAKYTHPGGQIRLAVRCENGMAVVAVTDNGIGIPPSMLTKVFDMFTQVDRALERTTGGLGIGLSLVKGLVEMHGGTIEVHSEGEGRGSEFTVRLPLVLSAVEKIRPPVVDEPVKSTSRRILVADDNLDSAESLGRLLKLLGNDVSTAHDGLQAVDVAEAFRPDVILLDIGMPKLNGYEACCRIREQPWGKNTIVVAMTGWGQDEDKRRSQAAGFNQHLVKPVDFVALEKLLLSLKADTA</sequence>
<dbReference type="PRINTS" id="PR00344">
    <property type="entry name" value="BCTRLSENSOR"/>
</dbReference>